<dbReference type="GO" id="GO:0006012">
    <property type="term" value="P:galactose metabolic process"/>
    <property type="evidence" value="ECO:0007669"/>
    <property type="project" value="UniProtKB-UniRule"/>
</dbReference>
<evidence type="ECO:0000256" key="11">
    <source>
        <dbReference type="NCBIfam" id="TIGR00131"/>
    </source>
</evidence>
<organism evidence="15 16">
    <name type="scientific">Erythrobacter neustonensis</name>
    <dbReference type="NCBI Taxonomy" id="1112"/>
    <lineage>
        <taxon>Bacteria</taxon>
        <taxon>Pseudomonadati</taxon>
        <taxon>Pseudomonadota</taxon>
        <taxon>Alphaproteobacteria</taxon>
        <taxon>Sphingomonadales</taxon>
        <taxon>Erythrobacteraceae</taxon>
        <taxon>Erythrobacter/Porphyrobacter group</taxon>
        <taxon>Erythrobacter</taxon>
    </lineage>
</organism>
<evidence type="ECO:0000256" key="9">
    <source>
        <dbReference type="ARBA" id="ARBA00023144"/>
    </source>
</evidence>
<comment type="similarity">
    <text evidence="1">Belongs to the GHMP kinase family. GalK subfamily.</text>
</comment>
<evidence type="ECO:0000256" key="10">
    <source>
        <dbReference type="ARBA" id="ARBA00023277"/>
    </source>
</evidence>
<dbReference type="PROSITE" id="PS00106">
    <property type="entry name" value="GALACTOKINASE"/>
    <property type="match status" value="1"/>
</dbReference>
<dbReference type="GO" id="GO:0046872">
    <property type="term" value="F:metal ion binding"/>
    <property type="evidence" value="ECO:0007669"/>
    <property type="project" value="UniProtKB-KW"/>
</dbReference>
<keyword evidence="3" id="KW-0808">Transferase</keyword>
<dbReference type="Gene3D" id="3.30.70.890">
    <property type="entry name" value="GHMP kinase, C-terminal domain"/>
    <property type="match status" value="1"/>
</dbReference>
<feature type="domain" description="Galactokinase N-terminal" evidence="14">
    <location>
        <begin position="15"/>
        <end position="62"/>
    </location>
</feature>
<keyword evidence="7" id="KW-0067">ATP-binding</keyword>
<dbReference type="Pfam" id="PF10509">
    <property type="entry name" value="GalKase_gal_bdg"/>
    <property type="match status" value="1"/>
</dbReference>
<dbReference type="SUPFAM" id="SSF54211">
    <property type="entry name" value="Ribosomal protein S5 domain 2-like"/>
    <property type="match status" value="1"/>
</dbReference>
<dbReference type="SUPFAM" id="SSF55060">
    <property type="entry name" value="GHMP Kinase, C-terminal domain"/>
    <property type="match status" value="1"/>
</dbReference>
<dbReference type="InterPro" id="IPR020568">
    <property type="entry name" value="Ribosomal_Su5_D2-typ_SF"/>
</dbReference>
<dbReference type="PRINTS" id="PR00473">
    <property type="entry name" value="GALCTOKINASE"/>
</dbReference>
<sequence length="395" mass="40872">MNRRDKLIARAARGFRAAYGTDPVRFYAAPGRVNLIGEHVDYNDGFVLPCAIDRETIVAAGPAARSSGGPPMFETVALDMGEAASARDSFDPAAPIRPGQNNWQNHVRGVVQALIDAGHAPAPMRIAVAGDVPIGAGLSSSAAFGVATALACSDWSGLGLAPETLARAAQWAENEFVGCACGIMDQMASAASIAGHALLLDCRTLEHMPIPVHPALAITIIDTGIRRNLTESAFNQRRAECEAAAAHFGVDALRDLDPDGLAAGEGGLDPVLYRRARHVVGEIARVEPVAVALARGDTAQLARVMREAHLSLSQDFAVSLPPIDRLAQMVSEHLGDAGGVRLTGAGFGGCLVAVSTPDAAGAIDDAVARYNVDADLPARAETYRAASGAGAIAAP</sequence>
<dbReference type="KEGG" id="pns:A9D12_07285"/>
<name>A0A192D3U2_9SPHN</name>
<evidence type="ECO:0000256" key="8">
    <source>
        <dbReference type="ARBA" id="ARBA00022842"/>
    </source>
</evidence>
<dbReference type="PANTHER" id="PTHR10457:SF7">
    <property type="entry name" value="GALACTOKINASE-RELATED"/>
    <property type="match status" value="1"/>
</dbReference>
<keyword evidence="6 15" id="KW-0418">Kinase</keyword>
<dbReference type="PROSITE" id="PS00627">
    <property type="entry name" value="GHMP_KINASES_ATP"/>
    <property type="match status" value="1"/>
</dbReference>
<dbReference type="InterPro" id="IPR013750">
    <property type="entry name" value="GHMP_kinase_C_dom"/>
</dbReference>
<dbReference type="Proteomes" id="UP000078263">
    <property type="component" value="Chromosome"/>
</dbReference>
<dbReference type="Gene3D" id="3.30.230.10">
    <property type="match status" value="1"/>
</dbReference>
<dbReference type="RefSeq" id="WP_068350690.1">
    <property type="nucleotide sequence ID" value="NZ_CP016033.1"/>
</dbReference>
<keyword evidence="10" id="KW-0119">Carbohydrate metabolism</keyword>
<reference evidence="15 16" key="1">
    <citation type="submission" date="2016-05" db="EMBL/GenBank/DDBJ databases">
        <title>Compelete Genome Sequence of Bacteriochlorophyll-Synthesizing Bacterium Porphyrobacter neustonensis DSM 9434.</title>
        <authorList>
            <person name="Shi X.-L."/>
            <person name="Wu Y.-H."/>
            <person name="Cheng H."/>
            <person name="Xu L."/>
            <person name="Zhang X.-Q."/>
            <person name="Wang C.-S."/>
            <person name="Xu X.-W."/>
        </authorList>
    </citation>
    <scope>NUCLEOTIDE SEQUENCE [LARGE SCALE GENOMIC DNA]</scope>
    <source>
        <strain evidence="15 16">DSM 9434</strain>
    </source>
</reference>
<gene>
    <name evidence="15" type="ORF">A9D12_07285</name>
</gene>
<evidence type="ECO:0000259" key="13">
    <source>
        <dbReference type="Pfam" id="PF08544"/>
    </source>
</evidence>
<keyword evidence="5" id="KW-0547">Nucleotide-binding</keyword>
<keyword evidence="9" id="KW-0299">Galactose metabolism</keyword>
<evidence type="ECO:0000256" key="2">
    <source>
        <dbReference type="ARBA" id="ARBA00022490"/>
    </source>
</evidence>
<dbReference type="EC" id="2.7.1.6" evidence="11"/>
<evidence type="ECO:0000256" key="6">
    <source>
        <dbReference type="ARBA" id="ARBA00022777"/>
    </source>
</evidence>
<feature type="domain" description="GHMP kinase C-terminal" evidence="13">
    <location>
        <begin position="290"/>
        <end position="370"/>
    </location>
</feature>
<accession>A0A192D3U2</accession>
<keyword evidence="16" id="KW-1185">Reference proteome</keyword>
<dbReference type="InterPro" id="IPR006204">
    <property type="entry name" value="GHMP_kinase_N_dom"/>
</dbReference>
<dbReference type="FunFam" id="3.30.70.890:FF:000001">
    <property type="entry name" value="Galactokinase"/>
    <property type="match status" value="1"/>
</dbReference>
<dbReference type="FunFam" id="3.30.230.10:FF:000017">
    <property type="entry name" value="Galactokinase"/>
    <property type="match status" value="1"/>
</dbReference>
<dbReference type="InterPro" id="IPR019741">
    <property type="entry name" value="Galactokinase_CS"/>
</dbReference>
<keyword evidence="8" id="KW-0460">Magnesium</keyword>
<evidence type="ECO:0000259" key="14">
    <source>
        <dbReference type="Pfam" id="PF10509"/>
    </source>
</evidence>
<dbReference type="InterPro" id="IPR000705">
    <property type="entry name" value="Galactokinase"/>
</dbReference>
<protein>
    <recommendedName>
        <fullName evidence="11">Galactokinase</fullName>
        <ecNumber evidence="11">2.7.1.6</ecNumber>
    </recommendedName>
</protein>
<evidence type="ECO:0000259" key="12">
    <source>
        <dbReference type="Pfam" id="PF00288"/>
    </source>
</evidence>
<dbReference type="InterPro" id="IPR014721">
    <property type="entry name" value="Ribsml_uS5_D2-typ_fold_subgr"/>
</dbReference>
<dbReference type="PANTHER" id="PTHR10457">
    <property type="entry name" value="MEVALONATE KINASE/GALACTOKINASE"/>
    <property type="match status" value="1"/>
</dbReference>
<dbReference type="Pfam" id="PF08544">
    <property type="entry name" value="GHMP_kinases_C"/>
    <property type="match status" value="1"/>
</dbReference>
<dbReference type="OrthoDB" id="250531at2"/>
<feature type="domain" description="GHMP kinase N-terminal" evidence="12">
    <location>
        <begin position="105"/>
        <end position="190"/>
    </location>
</feature>
<evidence type="ECO:0000256" key="1">
    <source>
        <dbReference type="ARBA" id="ARBA00006566"/>
    </source>
</evidence>
<keyword evidence="2" id="KW-0963">Cytoplasm</keyword>
<evidence type="ECO:0000313" key="16">
    <source>
        <dbReference type="Proteomes" id="UP000078263"/>
    </source>
</evidence>
<dbReference type="NCBIfam" id="TIGR00131">
    <property type="entry name" value="gal_kin"/>
    <property type="match status" value="1"/>
</dbReference>
<dbReference type="GO" id="GO:0004335">
    <property type="term" value="F:galactokinase activity"/>
    <property type="evidence" value="ECO:0007669"/>
    <property type="project" value="UniProtKB-UniRule"/>
</dbReference>
<dbReference type="GO" id="GO:0005829">
    <property type="term" value="C:cytosol"/>
    <property type="evidence" value="ECO:0007669"/>
    <property type="project" value="TreeGrafter"/>
</dbReference>
<dbReference type="PRINTS" id="PR00959">
    <property type="entry name" value="MEVGALKINASE"/>
</dbReference>
<dbReference type="InterPro" id="IPR019539">
    <property type="entry name" value="GalKase_N"/>
</dbReference>
<evidence type="ECO:0000256" key="5">
    <source>
        <dbReference type="ARBA" id="ARBA00022741"/>
    </source>
</evidence>
<dbReference type="AlphaFoldDB" id="A0A192D3U2"/>
<evidence type="ECO:0000256" key="3">
    <source>
        <dbReference type="ARBA" id="ARBA00022679"/>
    </source>
</evidence>
<dbReference type="InterPro" id="IPR006203">
    <property type="entry name" value="GHMP_knse_ATP-bd_CS"/>
</dbReference>
<dbReference type="PIRSF" id="PIRSF000530">
    <property type="entry name" value="Galactokinase"/>
    <property type="match status" value="1"/>
</dbReference>
<dbReference type="GO" id="GO:0005524">
    <property type="term" value="F:ATP binding"/>
    <property type="evidence" value="ECO:0007669"/>
    <property type="project" value="UniProtKB-UniRule"/>
</dbReference>
<dbReference type="Pfam" id="PF00288">
    <property type="entry name" value="GHMP_kinases_N"/>
    <property type="match status" value="1"/>
</dbReference>
<dbReference type="InterPro" id="IPR006206">
    <property type="entry name" value="Mevalonate/galactokinase"/>
</dbReference>
<proteinExistence type="inferred from homology"/>
<evidence type="ECO:0000313" key="15">
    <source>
        <dbReference type="EMBL" id="ANK12780.1"/>
    </source>
</evidence>
<evidence type="ECO:0000256" key="7">
    <source>
        <dbReference type="ARBA" id="ARBA00022840"/>
    </source>
</evidence>
<keyword evidence="4" id="KW-0479">Metal-binding</keyword>
<evidence type="ECO:0000256" key="4">
    <source>
        <dbReference type="ARBA" id="ARBA00022723"/>
    </source>
</evidence>
<dbReference type="EMBL" id="CP016033">
    <property type="protein sequence ID" value="ANK12780.1"/>
    <property type="molecule type" value="Genomic_DNA"/>
</dbReference>
<dbReference type="InterPro" id="IPR036554">
    <property type="entry name" value="GHMP_kinase_C_sf"/>
</dbReference>
<dbReference type="STRING" id="1112.A9D12_07285"/>